<keyword evidence="1" id="KW-1133">Transmembrane helix</keyword>
<feature type="transmembrane region" description="Helical" evidence="1">
    <location>
        <begin position="48"/>
        <end position="75"/>
    </location>
</feature>
<feature type="transmembrane region" description="Helical" evidence="1">
    <location>
        <begin position="87"/>
        <end position="106"/>
    </location>
</feature>
<accession>A0A7G6YBE2</accession>
<evidence type="ECO:0008006" key="4">
    <source>
        <dbReference type="Google" id="ProtNLM"/>
    </source>
</evidence>
<keyword evidence="1" id="KW-0472">Membrane</keyword>
<proteinExistence type="predicted"/>
<keyword evidence="1" id="KW-0812">Transmembrane</keyword>
<dbReference type="AlphaFoldDB" id="A0A7G6YBE2"/>
<feature type="transmembrane region" description="Helical" evidence="1">
    <location>
        <begin position="24"/>
        <end position="42"/>
    </location>
</feature>
<evidence type="ECO:0000313" key="2">
    <source>
        <dbReference type="EMBL" id="QNE35807.1"/>
    </source>
</evidence>
<sequence length="144" mass="14702">MSESAAPSAAPSPTDALRRRSREALSALALQFLLGMAANLIGEPKGTFAIVVDTIIVILHILVAIGLVVVSIRLLLAARAAGVGQRLAVWGLVVIVITFLAGVGTMASGSEWASYVMAVGFLVAAALYGGTFFASYGIGNGSRA</sequence>
<organism evidence="2 3">
    <name type="scientific">Leifsonia shinshuensis</name>
    <dbReference type="NCBI Taxonomy" id="150026"/>
    <lineage>
        <taxon>Bacteria</taxon>
        <taxon>Bacillati</taxon>
        <taxon>Actinomycetota</taxon>
        <taxon>Actinomycetes</taxon>
        <taxon>Micrococcales</taxon>
        <taxon>Microbacteriaceae</taxon>
        <taxon>Leifsonia</taxon>
    </lineage>
</organism>
<feature type="transmembrane region" description="Helical" evidence="1">
    <location>
        <begin position="112"/>
        <end position="138"/>
    </location>
</feature>
<gene>
    <name evidence="2" type="ORF">F1C12_12160</name>
</gene>
<evidence type="ECO:0000256" key="1">
    <source>
        <dbReference type="SAM" id="Phobius"/>
    </source>
</evidence>
<dbReference type="EMBL" id="CP043641">
    <property type="protein sequence ID" value="QNE35807.1"/>
    <property type="molecule type" value="Genomic_DNA"/>
</dbReference>
<name>A0A7G6YBE2_9MICO</name>
<reference evidence="3" key="1">
    <citation type="submission" date="2019-09" db="EMBL/GenBank/DDBJ databases">
        <title>Antimicrobial potential of Antarctic Bacteria.</title>
        <authorList>
            <person name="Benaud N."/>
            <person name="Edwards R.J."/>
            <person name="Ferrari B.C."/>
        </authorList>
    </citation>
    <scope>NUCLEOTIDE SEQUENCE [LARGE SCALE GENOMIC DNA]</scope>
    <source>
        <strain evidence="3">INR9</strain>
    </source>
</reference>
<dbReference type="Proteomes" id="UP000515511">
    <property type="component" value="Chromosome"/>
</dbReference>
<dbReference type="RefSeq" id="WP_185275273.1">
    <property type="nucleotide sequence ID" value="NZ_CP043641.1"/>
</dbReference>
<protein>
    <recommendedName>
        <fullName evidence="4">Integral membrane protein</fullName>
    </recommendedName>
</protein>
<dbReference type="KEGG" id="lse:F1C12_12160"/>
<evidence type="ECO:0000313" key="3">
    <source>
        <dbReference type="Proteomes" id="UP000515511"/>
    </source>
</evidence>